<accession>A0AAT9HPP6</accession>
<gene>
    <name evidence="1" type="ORF">SHKM778_58160</name>
</gene>
<proteinExistence type="predicted"/>
<sequence length="99" mass="10910">MPVFAAFREEMHRLVELAADDMASRRFGRLTTALALVELNEHRGVFTTPGTHVPARVHRLLTPENRLTPAHRLRLTAVASLIPTAPVLLALTPALRALS</sequence>
<organism evidence="1">
    <name type="scientific">Streptomyces haneummycinicus</name>
    <dbReference type="NCBI Taxonomy" id="3074435"/>
    <lineage>
        <taxon>Bacteria</taxon>
        <taxon>Bacillati</taxon>
        <taxon>Actinomycetota</taxon>
        <taxon>Actinomycetes</taxon>
        <taxon>Kitasatosporales</taxon>
        <taxon>Streptomycetaceae</taxon>
        <taxon>Streptomyces</taxon>
    </lineage>
</organism>
<dbReference type="AlphaFoldDB" id="A0AAT9HPP6"/>
<reference evidence="1" key="1">
    <citation type="submission" date="2024-06" db="EMBL/GenBank/DDBJ databases">
        <authorList>
            <consortium name="consrtm"/>
            <person name="Uemura M."/>
            <person name="Terahara T."/>
        </authorList>
    </citation>
    <scope>NUCLEOTIDE SEQUENCE</scope>
    <source>
        <strain evidence="1">KM77-8</strain>
    </source>
</reference>
<reference evidence="1" key="2">
    <citation type="submission" date="2024-07" db="EMBL/GenBank/DDBJ databases">
        <title>Streptomyces haneummycinica sp. nov., a new antibiotic-producing actinobacterium isolated from marine sediment.</title>
        <authorList>
            <person name="Uemura M."/>
            <person name="Hamada M."/>
            <person name="Hirano S."/>
            <person name="Kobayashi K."/>
            <person name="Ohshiro T."/>
            <person name="Kobayashi T."/>
            <person name="Terahara T."/>
        </authorList>
    </citation>
    <scope>NUCLEOTIDE SEQUENCE</scope>
    <source>
        <strain evidence="1">KM77-8</strain>
    </source>
</reference>
<dbReference type="EMBL" id="AP035768">
    <property type="protein sequence ID" value="BFO19428.1"/>
    <property type="molecule type" value="Genomic_DNA"/>
</dbReference>
<name>A0AAT9HPP6_9ACTN</name>
<protein>
    <submittedName>
        <fullName evidence="1">Uncharacterized protein</fullName>
    </submittedName>
</protein>
<evidence type="ECO:0000313" key="1">
    <source>
        <dbReference type="EMBL" id="BFO19428.1"/>
    </source>
</evidence>